<accession>A0A6M6EA78</accession>
<dbReference type="CDD" id="cd17263">
    <property type="entry name" value="RMtype1_S_AbaB8300I-TRD1-CR1_like"/>
    <property type="match status" value="1"/>
</dbReference>
<name>A0A6M6EA78_PRIMG</name>
<keyword evidence="4" id="KW-0175">Coiled coil</keyword>
<organism evidence="6 7">
    <name type="scientific">Priestia megaterium</name>
    <name type="common">Bacillus megaterium</name>
    <dbReference type="NCBI Taxonomy" id="1404"/>
    <lineage>
        <taxon>Bacteria</taxon>
        <taxon>Bacillati</taxon>
        <taxon>Bacillota</taxon>
        <taxon>Bacilli</taxon>
        <taxon>Bacillales</taxon>
        <taxon>Bacillaceae</taxon>
        <taxon>Priestia</taxon>
    </lineage>
</organism>
<feature type="coiled-coil region" evidence="4">
    <location>
        <begin position="180"/>
        <end position="207"/>
    </location>
</feature>
<evidence type="ECO:0000256" key="2">
    <source>
        <dbReference type="ARBA" id="ARBA00022747"/>
    </source>
</evidence>
<dbReference type="CDD" id="cd17294">
    <property type="entry name" value="RMtype1_S_MmaC7ORF19P_TRD1-CR1_like"/>
    <property type="match status" value="1"/>
</dbReference>
<gene>
    <name evidence="6" type="ORF">FDZ14_34865</name>
</gene>
<dbReference type="GO" id="GO:0003677">
    <property type="term" value="F:DNA binding"/>
    <property type="evidence" value="ECO:0007669"/>
    <property type="project" value="UniProtKB-KW"/>
</dbReference>
<comment type="similarity">
    <text evidence="1">Belongs to the type-I restriction system S methylase family.</text>
</comment>
<dbReference type="EMBL" id="CP045275">
    <property type="protein sequence ID" value="QJX81288.1"/>
    <property type="molecule type" value="Genomic_DNA"/>
</dbReference>
<feature type="domain" description="Type I restriction modification DNA specificity" evidence="5">
    <location>
        <begin position="227"/>
        <end position="395"/>
    </location>
</feature>
<evidence type="ECO:0000256" key="4">
    <source>
        <dbReference type="SAM" id="Coils"/>
    </source>
</evidence>
<protein>
    <recommendedName>
        <fullName evidence="5">Type I restriction modification DNA specificity domain-containing protein</fullName>
    </recommendedName>
</protein>
<dbReference type="REBASE" id="388803">
    <property type="entry name" value="S.Bme301ORF34870P"/>
</dbReference>
<dbReference type="PANTHER" id="PTHR30408:SF12">
    <property type="entry name" value="TYPE I RESTRICTION ENZYME MJAVIII SPECIFICITY SUBUNIT"/>
    <property type="match status" value="1"/>
</dbReference>
<proteinExistence type="inferred from homology"/>
<keyword evidence="3" id="KW-0238">DNA-binding</keyword>
<evidence type="ECO:0000313" key="7">
    <source>
        <dbReference type="Proteomes" id="UP000501076"/>
    </source>
</evidence>
<dbReference type="GO" id="GO:0009307">
    <property type="term" value="P:DNA restriction-modification system"/>
    <property type="evidence" value="ECO:0007669"/>
    <property type="project" value="UniProtKB-KW"/>
</dbReference>
<dbReference type="InterPro" id="IPR000055">
    <property type="entry name" value="Restrct_endonuc_typeI_TRD"/>
</dbReference>
<dbReference type="AlphaFoldDB" id="A0A6M6EA78"/>
<feature type="coiled-coil region" evidence="4">
    <location>
        <begin position="380"/>
        <end position="407"/>
    </location>
</feature>
<evidence type="ECO:0000313" key="6">
    <source>
        <dbReference type="EMBL" id="QJX81288.1"/>
    </source>
</evidence>
<evidence type="ECO:0000256" key="1">
    <source>
        <dbReference type="ARBA" id="ARBA00010923"/>
    </source>
</evidence>
<evidence type="ECO:0000259" key="5">
    <source>
        <dbReference type="Pfam" id="PF01420"/>
    </source>
</evidence>
<dbReference type="PANTHER" id="PTHR30408">
    <property type="entry name" value="TYPE-1 RESTRICTION ENZYME ECOKI SPECIFICITY PROTEIN"/>
    <property type="match status" value="1"/>
</dbReference>
<dbReference type="InterPro" id="IPR052021">
    <property type="entry name" value="Type-I_RS_S_subunit"/>
</dbReference>
<dbReference type="InterPro" id="IPR044946">
    <property type="entry name" value="Restrct_endonuc_typeI_TRD_sf"/>
</dbReference>
<evidence type="ECO:0000256" key="3">
    <source>
        <dbReference type="ARBA" id="ARBA00023125"/>
    </source>
</evidence>
<dbReference type="Gene3D" id="3.90.220.20">
    <property type="entry name" value="DNA methylase specificity domains"/>
    <property type="match status" value="2"/>
</dbReference>
<keyword evidence="6" id="KW-0614">Plasmid</keyword>
<feature type="domain" description="Type I restriction modification DNA specificity" evidence="5">
    <location>
        <begin position="21"/>
        <end position="196"/>
    </location>
</feature>
<sequence length="417" mass="47392">MLTDTKVALEGYKITEIGEIPINWSVKQINDIAGVKTGGTPSKAKPEYWQEGTIPWMTSGEINLKRIYDVKERISELGFKNSNTTWLPVQTIMMAMNGQGKTRGTVAILHTETTCNQSLAGILPSEKYNSEYLFYYLESRYNDLRGITGEGRSGLNLGIIKSFKVVLPSLAEQQRIADILSTVDEQIENINQLIDKTKELKKGLMQKLLTKGIEHTEFKKTIIGEIPANWEIKTFREVTKVNQGLQIPIASRYLENPGHRYFYITIQALKSSEDVYYIENPTSSVVCTKDDILMTRTGNTGIVVTGVEGVFHNNFFKISYNKSLFDKNFLYIYLCSEKVQQRIKILAGSTTIPDLNHSDFYSIPVIIPNIEEQRKIAEIISSVDEQIKSYQQEKEKYIELKKGLMQQLLTGKLRVTV</sequence>
<dbReference type="Pfam" id="PF01420">
    <property type="entry name" value="Methylase_S"/>
    <property type="match status" value="2"/>
</dbReference>
<reference evidence="6 7" key="1">
    <citation type="submission" date="2019-10" db="EMBL/GenBank/DDBJ databases">
        <title>Complete genome sequences for adaption low water activity.</title>
        <authorList>
            <person name="Zhao L."/>
            <person name="Zhong J."/>
        </authorList>
    </citation>
    <scope>NUCLEOTIDE SEQUENCE [LARGE SCALE GENOMIC DNA]</scope>
    <source>
        <strain evidence="6 7">FDU301</strain>
        <plasmid evidence="7">pfdu301c</plasmid>
    </source>
</reference>
<dbReference type="Gene3D" id="1.10.287.1120">
    <property type="entry name" value="Bipartite methylase S protein"/>
    <property type="match status" value="1"/>
</dbReference>
<keyword evidence="2" id="KW-0680">Restriction system</keyword>
<dbReference type="Proteomes" id="UP000501076">
    <property type="component" value="Plasmid pFDU301C"/>
</dbReference>
<geneLocation type="plasmid" evidence="7">
    <name>pfdu301c</name>
</geneLocation>
<dbReference type="RefSeq" id="WP_171779260.1">
    <property type="nucleotide sequence ID" value="NZ_CP045275.1"/>
</dbReference>
<dbReference type="SUPFAM" id="SSF116734">
    <property type="entry name" value="DNA methylase specificity domain"/>
    <property type="match status" value="2"/>
</dbReference>